<evidence type="ECO:0000313" key="4">
    <source>
        <dbReference type="Proteomes" id="UP001549920"/>
    </source>
</evidence>
<sequence length="260" mass="29305">MLFQTFATLLGCVIMTIQCRDVSKGFKSIPTITGSLVNLGKMDISFHFNTKDLPPLPKMNNQNSFQSLRSEPFIEEPCPCSGLRNNFQNHPSDLLSKVLTSNDLFSFNKDPVSSTMCCGSHEHTVEDVVTFEFGPKAMKPKDHFNLPPLPLVFENILPRKPLVPAIMPSKPKQFEIFFFPKNKDAPFFPVTKKEIKKDEIQIVGDKELRNDFASLKFKPSFLNLQSSVKKDLTAQEKSETKDQIDKEEVETTTAGNSNAI</sequence>
<feature type="region of interest" description="Disordered" evidence="1">
    <location>
        <begin position="232"/>
        <end position="260"/>
    </location>
</feature>
<evidence type="ECO:0000256" key="1">
    <source>
        <dbReference type="SAM" id="MobiDB-lite"/>
    </source>
</evidence>
<feature type="compositionally biased region" description="Polar residues" evidence="1">
    <location>
        <begin position="251"/>
        <end position="260"/>
    </location>
</feature>
<feature type="signal peptide" evidence="2">
    <location>
        <begin position="1"/>
        <end position="19"/>
    </location>
</feature>
<dbReference type="EMBL" id="JBEUOH010000006">
    <property type="protein sequence ID" value="KAL0893307.1"/>
    <property type="molecule type" value="Genomic_DNA"/>
</dbReference>
<protein>
    <submittedName>
        <fullName evidence="3">Uncharacterized protein</fullName>
    </submittedName>
</protein>
<evidence type="ECO:0000313" key="3">
    <source>
        <dbReference type="EMBL" id="KAL0893307.1"/>
    </source>
</evidence>
<accession>A0ABR3IAN5</accession>
<feature type="chain" id="PRO_5045950837" evidence="2">
    <location>
        <begin position="20"/>
        <end position="260"/>
    </location>
</feature>
<reference evidence="3 4" key="1">
    <citation type="submission" date="2024-06" db="EMBL/GenBank/DDBJ databases">
        <title>A chromosome-level genome assembly of beet webworm, Loxostege sticticalis.</title>
        <authorList>
            <person name="Zhang Y."/>
        </authorList>
    </citation>
    <scope>NUCLEOTIDE SEQUENCE [LARGE SCALE GENOMIC DNA]</scope>
    <source>
        <strain evidence="3">AQ026</strain>
        <tissue evidence="3">Whole body</tissue>
    </source>
</reference>
<keyword evidence="4" id="KW-1185">Reference proteome</keyword>
<dbReference type="Proteomes" id="UP001549920">
    <property type="component" value="Unassembled WGS sequence"/>
</dbReference>
<feature type="compositionally biased region" description="Basic and acidic residues" evidence="1">
    <location>
        <begin position="232"/>
        <end position="246"/>
    </location>
</feature>
<proteinExistence type="predicted"/>
<keyword evidence="2" id="KW-0732">Signal</keyword>
<evidence type="ECO:0000256" key="2">
    <source>
        <dbReference type="SAM" id="SignalP"/>
    </source>
</evidence>
<organism evidence="3 4">
    <name type="scientific">Loxostege sticticalis</name>
    <name type="common">Beet webworm moth</name>
    <dbReference type="NCBI Taxonomy" id="481309"/>
    <lineage>
        <taxon>Eukaryota</taxon>
        <taxon>Metazoa</taxon>
        <taxon>Ecdysozoa</taxon>
        <taxon>Arthropoda</taxon>
        <taxon>Hexapoda</taxon>
        <taxon>Insecta</taxon>
        <taxon>Pterygota</taxon>
        <taxon>Neoptera</taxon>
        <taxon>Endopterygota</taxon>
        <taxon>Lepidoptera</taxon>
        <taxon>Glossata</taxon>
        <taxon>Ditrysia</taxon>
        <taxon>Pyraloidea</taxon>
        <taxon>Crambidae</taxon>
        <taxon>Pyraustinae</taxon>
        <taxon>Loxostege</taxon>
    </lineage>
</organism>
<gene>
    <name evidence="3" type="ORF">ABMA27_014899</name>
</gene>
<comment type="caution">
    <text evidence="3">The sequence shown here is derived from an EMBL/GenBank/DDBJ whole genome shotgun (WGS) entry which is preliminary data.</text>
</comment>
<name>A0ABR3IAN5_LOXSC</name>